<sequence>MSRSEATTSVPKLQLTDRGFVVPSEPDVLAGVQADINAALGGAANMALDTPQGQIAMTMSAIIADCHDQLVALLNGIDPALAAGRMQDAIGALYFMSRLPAMPSRVEAILSGTPGQSFRSGARMATDGRHAWLTENDLTLPANGTATVWLQCDQAGAITCPPGALRAYNGVAGLQDVMNPHAGTLGRETESRQAFERRRQQILSGNATGTNAALLGALRDLNGVVDAWVTDNPTDEPMRFGALTLPPHNLFICVAGGETAAIGQVILKKKPPCCATFGQETVTVMDGNAAYKTRQPQYEFHFSRPDDVAIYIDVTLLQNDRIPADALDQIRRAVLQAAQSADGRARLRMGSEILASQFNASLAALGDWVQILGVRLGFRDGETVIPTEKTFLTMEVYQLPYIQEDFITLTLKDSHDA</sequence>
<gene>
    <name evidence="2" type="ORF">DOFOFD_04600</name>
</gene>
<reference evidence="2 3" key="1">
    <citation type="submission" date="2023-10" db="EMBL/GenBank/DDBJ databases">
        <title>Sorlinia euscelidii gen. nov., sp. nov., an acetic acid bacteria isolated from the gut of Euscelidius variegatus emitter.</title>
        <authorList>
            <person name="Michoud G."/>
            <person name="Marasco R."/>
            <person name="Seferji K."/>
            <person name="Gonella E."/>
            <person name="Garuglieri E."/>
            <person name="Alma A."/>
            <person name="Mapelli F."/>
            <person name="Borin S."/>
            <person name="Daffonchio D."/>
            <person name="Crotti E."/>
        </authorList>
    </citation>
    <scope>NUCLEOTIDE SEQUENCE [LARGE SCALE GENOMIC DNA]</scope>
    <source>
        <strain evidence="2 3">EV16P</strain>
    </source>
</reference>
<dbReference type="Proteomes" id="UP001312908">
    <property type="component" value="Unassembled WGS sequence"/>
</dbReference>
<organism evidence="2 3">
    <name type="scientific">Sorlinia euscelidii</name>
    <dbReference type="NCBI Taxonomy" id="3081148"/>
    <lineage>
        <taxon>Bacteria</taxon>
        <taxon>Pseudomonadati</taxon>
        <taxon>Pseudomonadota</taxon>
        <taxon>Alphaproteobacteria</taxon>
        <taxon>Acetobacterales</taxon>
        <taxon>Acetobacteraceae</taxon>
        <taxon>Sorlinia</taxon>
    </lineage>
</organism>
<evidence type="ECO:0000313" key="3">
    <source>
        <dbReference type="Proteomes" id="UP001312908"/>
    </source>
</evidence>
<dbReference type="InterPro" id="IPR006949">
    <property type="entry name" value="Barrel_Baseplate_J-like"/>
</dbReference>
<dbReference type="EMBL" id="JAWJZY010000002">
    <property type="protein sequence ID" value="MEE8658287.1"/>
    <property type="molecule type" value="Genomic_DNA"/>
</dbReference>
<dbReference type="RefSeq" id="WP_394819238.1">
    <property type="nucleotide sequence ID" value="NZ_JAWJZY010000002.1"/>
</dbReference>
<accession>A0ABU7U336</accession>
<keyword evidence="3" id="KW-1185">Reference proteome</keyword>
<protein>
    <recommendedName>
        <fullName evidence="1">Baseplate protein J-like barrel domain-containing protein</fullName>
    </recommendedName>
</protein>
<evidence type="ECO:0000313" key="2">
    <source>
        <dbReference type="EMBL" id="MEE8658287.1"/>
    </source>
</evidence>
<name>A0ABU7U336_9PROT</name>
<evidence type="ECO:0000259" key="1">
    <source>
        <dbReference type="Pfam" id="PF04865"/>
    </source>
</evidence>
<comment type="caution">
    <text evidence="2">The sequence shown here is derived from an EMBL/GenBank/DDBJ whole genome shotgun (WGS) entry which is preliminary data.</text>
</comment>
<feature type="domain" description="Baseplate protein J-like barrel" evidence="1">
    <location>
        <begin position="110"/>
        <end position="185"/>
    </location>
</feature>
<proteinExistence type="predicted"/>
<dbReference type="Pfam" id="PF04865">
    <property type="entry name" value="Baseplate_J"/>
    <property type="match status" value="1"/>
</dbReference>